<feature type="transmembrane region" description="Helical" evidence="1">
    <location>
        <begin position="176"/>
        <end position="192"/>
    </location>
</feature>
<reference evidence="3 4" key="1">
    <citation type="journal article" date="2021" name="ISME Commun">
        <title>Automated analysis of genomic sequences facilitates high-throughput and comprehensive description of bacteria.</title>
        <authorList>
            <person name="Hitch T.C.A."/>
        </authorList>
    </citation>
    <scope>NUCLEOTIDE SEQUENCE [LARGE SCALE GENOMIC DNA]</scope>
    <source>
        <strain evidence="3 4">Sanger_109</strain>
    </source>
</reference>
<sequence length="257" mass="28166">MKDKFTIVKGMFISILCYALVTTGVYTAVTQLGPGTGSEHAMLAQTGANVLGLAVLLVCYRRGMFSFFKQKAAPGTGEALIWIVICVCASVVLNDFLSVSFLQELFPSWQSTETLMYSDRPVFIVLAACITGPAAEEFLYRGVVFQGLKKIAGFWPGVFLSAFVFGLLHMNPLQGFYAGILGLLFAFLYHRTGKLLMAVLAHALVNTISVVLHLTGLYRYYGSENTAMILISSASAAICLLLLWKQLKKYLKSRKTV</sequence>
<dbReference type="Pfam" id="PF02517">
    <property type="entry name" value="Rce1-like"/>
    <property type="match status" value="1"/>
</dbReference>
<organism evidence="3 4">
    <name type="scientific">Brotonthovivens ammoniilytica</name>
    <dbReference type="NCBI Taxonomy" id="2981725"/>
    <lineage>
        <taxon>Bacteria</taxon>
        <taxon>Bacillati</taxon>
        <taxon>Bacillota</taxon>
        <taxon>Clostridia</taxon>
        <taxon>Lachnospirales</taxon>
        <taxon>Lachnospiraceae</taxon>
        <taxon>Brotonthovivens</taxon>
    </lineage>
</organism>
<keyword evidence="1" id="KW-0472">Membrane</keyword>
<protein>
    <submittedName>
        <fullName evidence="3">CPBP family intramembrane metalloprotease</fullName>
    </submittedName>
</protein>
<keyword evidence="4" id="KW-1185">Reference proteome</keyword>
<dbReference type="PANTHER" id="PTHR36435">
    <property type="entry name" value="SLR1288 PROTEIN"/>
    <property type="match status" value="1"/>
</dbReference>
<dbReference type="GO" id="GO:0008237">
    <property type="term" value="F:metallopeptidase activity"/>
    <property type="evidence" value="ECO:0007669"/>
    <property type="project" value="UniProtKB-KW"/>
</dbReference>
<evidence type="ECO:0000313" key="4">
    <source>
        <dbReference type="Proteomes" id="UP001652442"/>
    </source>
</evidence>
<proteinExistence type="predicted"/>
<feature type="transmembrane region" description="Helical" evidence="1">
    <location>
        <begin position="12"/>
        <end position="29"/>
    </location>
</feature>
<evidence type="ECO:0000256" key="1">
    <source>
        <dbReference type="SAM" id="Phobius"/>
    </source>
</evidence>
<feature type="transmembrane region" description="Helical" evidence="1">
    <location>
        <begin position="152"/>
        <end position="170"/>
    </location>
</feature>
<feature type="transmembrane region" description="Helical" evidence="1">
    <location>
        <begin position="199"/>
        <end position="221"/>
    </location>
</feature>
<feature type="transmembrane region" description="Helical" evidence="1">
    <location>
        <begin position="41"/>
        <end position="60"/>
    </location>
</feature>
<dbReference type="InterPro" id="IPR052710">
    <property type="entry name" value="CAAX_protease"/>
</dbReference>
<feature type="domain" description="CAAX prenyl protease 2/Lysostaphin resistance protein A-like" evidence="2">
    <location>
        <begin position="121"/>
        <end position="208"/>
    </location>
</feature>
<keyword evidence="1" id="KW-0812">Transmembrane</keyword>
<dbReference type="EMBL" id="JAOQJQ010000001">
    <property type="protein sequence ID" value="MCU6760892.1"/>
    <property type="molecule type" value="Genomic_DNA"/>
</dbReference>
<gene>
    <name evidence="3" type="ORF">OCV88_00910</name>
</gene>
<dbReference type="RefSeq" id="WP_262590567.1">
    <property type="nucleotide sequence ID" value="NZ_JAOQJQ010000001.1"/>
</dbReference>
<accession>A0ABT2TGQ7</accession>
<feature type="transmembrane region" description="Helical" evidence="1">
    <location>
        <begin position="122"/>
        <end position="140"/>
    </location>
</feature>
<feature type="transmembrane region" description="Helical" evidence="1">
    <location>
        <begin position="80"/>
        <end position="102"/>
    </location>
</feature>
<keyword evidence="1" id="KW-1133">Transmembrane helix</keyword>
<keyword evidence="3" id="KW-0378">Hydrolase</keyword>
<comment type="caution">
    <text evidence="3">The sequence shown here is derived from an EMBL/GenBank/DDBJ whole genome shotgun (WGS) entry which is preliminary data.</text>
</comment>
<feature type="transmembrane region" description="Helical" evidence="1">
    <location>
        <begin position="227"/>
        <end position="244"/>
    </location>
</feature>
<evidence type="ECO:0000313" key="3">
    <source>
        <dbReference type="EMBL" id="MCU6760892.1"/>
    </source>
</evidence>
<dbReference type="PANTHER" id="PTHR36435:SF1">
    <property type="entry name" value="CAAX AMINO TERMINAL PROTEASE FAMILY PROTEIN"/>
    <property type="match status" value="1"/>
</dbReference>
<keyword evidence="3" id="KW-0645">Protease</keyword>
<dbReference type="InterPro" id="IPR003675">
    <property type="entry name" value="Rce1/LyrA-like_dom"/>
</dbReference>
<evidence type="ECO:0000259" key="2">
    <source>
        <dbReference type="Pfam" id="PF02517"/>
    </source>
</evidence>
<keyword evidence="3" id="KW-0482">Metalloprotease</keyword>
<dbReference type="Proteomes" id="UP001652442">
    <property type="component" value="Unassembled WGS sequence"/>
</dbReference>
<name>A0ABT2TGQ7_9FIRM</name>